<dbReference type="AlphaFoldDB" id="A0A0A7FXU5"/>
<dbReference type="OrthoDB" id="1778624at2"/>
<dbReference type="InterPro" id="IPR003500">
    <property type="entry name" value="RpiB_LacA_LacB"/>
</dbReference>
<name>A0A0A7FXU5_9CLOT</name>
<dbReference type="EMBL" id="CP006905">
    <property type="protein sequence ID" value="AIY84427.1"/>
    <property type="molecule type" value="Genomic_DNA"/>
</dbReference>
<reference evidence="2 3" key="1">
    <citation type="journal article" date="2015" name="Infect. Genet. Evol.">
        <title>Genomic sequences of six botulinum neurotoxin-producing strains representing three clostridial species illustrate the mobility and diversity of botulinum neurotoxin genes.</title>
        <authorList>
            <person name="Smith T.J."/>
            <person name="Hill K.K."/>
            <person name="Xie G."/>
            <person name="Foley B.T."/>
            <person name="Williamson C.H."/>
            <person name="Foster J.T."/>
            <person name="Johnson S.L."/>
            <person name="Chertkov O."/>
            <person name="Teshima H."/>
            <person name="Gibbons H.S."/>
            <person name="Johnsky L.A."/>
            <person name="Karavis M.A."/>
            <person name="Smith L.A."/>
        </authorList>
    </citation>
    <scope>NUCLEOTIDE SEQUENCE [LARGE SCALE GENOMIC DNA]</scope>
    <source>
        <strain evidence="2">Sullivan</strain>
    </source>
</reference>
<dbReference type="GO" id="GO:0009052">
    <property type="term" value="P:pentose-phosphate shunt, non-oxidative branch"/>
    <property type="evidence" value="ECO:0007669"/>
    <property type="project" value="TreeGrafter"/>
</dbReference>
<dbReference type="SUPFAM" id="SSF89623">
    <property type="entry name" value="Ribose/Galactose isomerase RpiB/AlsB"/>
    <property type="match status" value="1"/>
</dbReference>
<accession>A0A0A7FXU5</accession>
<sequence length="142" mass="15702">MRVLIGSDFKCSDFKNQIKEHLINKGFEVIDKTEGGNFDFFEAATLVSAGILNNEGVRAIVIDEYGTGSFNICAKHKGIVCAQVSDEHSAKMTRDHNNTSIITIGSKVTSLEIAKRICEKFISSEYSGGRHQIRVDMLNKMA</sequence>
<protein>
    <submittedName>
        <fullName evidence="2">Isomerase/acetyltransferase</fullName>
        <ecNumber evidence="2">5.3.1.26</ecNumber>
    </submittedName>
</protein>
<evidence type="ECO:0000313" key="2">
    <source>
        <dbReference type="EMBL" id="AIY84427.1"/>
    </source>
</evidence>
<dbReference type="Proteomes" id="UP000030635">
    <property type="component" value="Chromosome"/>
</dbReference>
<evidence type="ECO:0000256" key="1">
    <source>
        <dbReference type="ARBA" id="ARBA00008754"/>
    </source>
</evidence>
<dbReference type="STRING" id="1561.NPD11_825"/>
<proteinExistence type="inferred from homology"/>
<keyword evidence="2" id="KW-0808">Transferase</keyword>
<dbReference type="PANTHER" id="PTHR30345">
    <property type="entry name" value="RIBOSE-5-PHOSPHATE ISOMERASE B"/>
    <property type="match status" value="1"/>
</dbReference>
<keyword evidence="2" id="KW-0413">Isomerase</keyword>
<dbReference type="InterPro" id="IPR036569">
    <property type="entry name" value="RpiB_LacA_LacB_sf"/>
</dbReference>
<dbReference type="Pfam" id="PF02502">
    <property type="entry name" value="LacAB_rpiB"/>
    <property type="match status" value="1"/>
</dbReference>
<gene>
    <name evidence="2" type="primary">lacA</name>
    <name evidence="2" type="ORF">U729_2185</name>
</gene>
<dbReference type="GO" id="GO:0050044">
    <property type="term" value="F:galactose-6-phosphate isomerase activity"/>
    <property type="evidence" value="ECO:0007669"/>
    <property type="project" value="UniProtKB-EC"/>
</dbReference>
<dbReference type="PIRSF" id="PIRSF005384">
    <property type="entry name" value="RpiB_LacA_B"/>
    <property type="match status" value="1"/>
</dbReference>
<dbReference type="EC" id="5.3.1.26" evidence="2"/>
<dbReference type="NCBIfam" id="NF006380">
    <property type="entry name" value="PRK08621.1"/>
    <property type="match status" value="1"/>
</dbReference>
<dbReference type="KEGG" id="cbv:U729_2185"/>
<dbReference type="HOGENOM" id="CLU_091396_4_2_9"/>
<dbReference type="RefSeq" id="WP_039314828.1">
    <property type="nucleotide sequence ID" value="NZ_CP006905.1"/>
</dbReference>
<organism evidence="2 3">
    <name type="scientific">Clostridium baratii str. Sullivan</name>
    <dbReference type="NCBI Taxonomy" id="1415775"/>
    <lineage>
        <taxon>Bacteria</taxon>
        <taxon>Bacillati</taxon>
        <taxon>Bacillota</taxon>
        <taxon>Clostridia</taxon>
        <taxon>Eubacteriales</taxon>
        <taxon>Clostridiaceae</taxon>
        <taxon>Clostridium</taxon>
    </lineage>
</organism>
<evidence type="ECO:0000313" key="3">
    <source>
        <dbReference type="Proteomes" id="UP000030635"/>
    </source>
</evidence>
<keyword evidence="3" id="KW-1185">Reference proteome</keyword>
<dbReference type="GO" id="GO:0004751">
    <property type="term" value="F:ribose-5-phosphate isomerase activity"/>
    <property type="evidence" value="ECO:0007669"/>
    <property type="project" value="TreeGrafter"/>
</dbReference>
<dbReference type="Gene3D" id="3.40.1400.10">
    <property type="entry name" value="Sugar-phosphate isomerase, RpiB/LacA/LacB"/>
    <property type="match status" value="1"/>
</dbReference>
<dbReference type="NCBIfam" id="TIGR00689">
    <property type="entry name" value="rpiB_lacA_lacB"/>
    <property type="match status" value="1"/>
</dbReference>
<comment type="similarity">
    <text evidence="1">Belongs to the LacAB/RpiB family.</text>
</comment>
<dbReference type="eggNOG" id="COG0698">
    <property type="taxonomic scope" value="Bacteria"/>
</dbReference>
<dbReference type="GO" id="GO:0016740">
    <property type="term" value="F:transferase activity"/>
    <property type="evidence" value="ECO:0007669"/>
    <property type="project" value="UniProtKB-KW"/>
</dbReference>
<dbReference type="GO" id="GO:0019316">
    <property type="term" value="P:D-allose catabolic process"/>
    <property type="evidence" value="ECO:0007669"/>
    <property type="project" value="TreeGrafter"/>
</dbReference>
<dbReference type="PANTHER" id="PTHR30345:SF5">
    <property type="entry name" value="GALACTOSE-6-PHOSPHATE ISOMERASE SUBUNIT LACA"/>
    <property type="match status" value="1"/>
</dbReference>